<dbReference type="SUPFAM" id="SSF55797">
    <property type="entry name" value="PR-1-like"/>
    <property type="match status" value="1"/>
</dbReference>
<accession>A0A2G5UA80</accession>
<sequence>MTLDLLLPKETSVLMEHSYQQQPICKWDSSLAASAQNVANDCPESSLGDSLLGENIYSNYTEFSNALDDMGVETAKMWKSMFKDYKGTSIKMNEATLTSRTARATQMAWATTEFIGCGVKKCGSDPFLQVYKFSVVCHYREKGNILNSNIYEEGAACSACPILTLCEADSGLCV</sequence>
<dbReference type="PRINTS" id="PR00837">
    <property type="entry name" value="V5TPXLIKE"/>
</dbReference>
<dbReference type="OrthoDB" id="5874910at2759"/>
<dbReference type="InterPro" id="IPR014044">
    <property type="entry name" value="CAP_dom"/>
</dbReference>
<evidence type="ECO:0000313" key="3">
    <source>
        <dbReference type="Proteomes" id="UP000230233"/>
    </source>
</evidence>
<dbReference type="AlphaFoldDB" id="A0A2G5UA80"/>
<reference evidence="3" key="1">
    <citation type="submission" date="2017-10" db="EMBL/GenBank/DDBJ databases">
        <title>Rapid genome shrinkage in a self-fertile nematode reveals novel sperm competition proteins.</title>
        <authorList>
            <person name="Yin D."/>
            <person name="Schwarz E.M."/>
            <person name="Thomas C.G."/>
            <person name="Felde R.L."/>
            <person name="Korf I.F."/>
            <person name="Cutter A.D."/>
            <person name="Schartner C.M."/>
            <person name="Ralston E.J."/>
            <person name="Meyer B.J."/>
            <person name="Haag E.S."/>
        </authorList>
    </citation>
    <scope>NUCLEOTIDE SEQUENCE [LARGE SCALE GENOMIC DNA]</scope>
    <source>
        <strain evidence="3">JU1422</strain>
    </source>
</reference>
<comment type="caution">
    <text evidence="2">The sequence shown here is derived from an EMBL/GenBank/DDBJ whole genome shotgun (WGS) entry which is preliminary data.</text>
</comment>
<dbReference type="PRINTS" id="PR00838">
    <property type="entry name" value="V5ALLERGEN"/>
</dbReference>
<feature type="domain" description="SCP" evidence="1">
    <location>
        <begin position="7"/>
        <end position="147"/>
    </location>
</feature>
<name>A0A2G5UA80_9PELO</name>
<dbReference type="PANTHER" id="PTHR10334">
    <property type="entry name" value="CYSTEINE-RICH SECRETORY PROTEIN-RELATED"/>
    <property type="match status" value="1"/>
</dbReference>
<dbReference type="Proteomes" id="UP000230233">
    <property type="component" value="Chromosome IV"/>
</dbReference>
<organism evidence="2 3">
    <name type="scientific">Caenorhabditis nigoni</name>
    <dbReference type="NCBI Taxonomy" id="1611254"/>
    <lineage>
        <taxon>Eukaryota</taxon>
        <taxon>Metazoa</taxon>
        <taxon>Ecdysozoa</taxon>
        <taxon>Nematoda</taxon>
        <taxon>Chromadorea</taxon>
        <taxon>Rhabditida</taxon>
        <taxon>Rhabditina</taxon>
        <taxon>Rhabditomorpha</taxon>
        <taxon>Rhabditoidea</taxon>
        <taxon>Rhabditidae</taxon>
        <taxon>Peloderinae</taxon>
        <taxon>Caenorhabditis</taxon>
    </lineage>
</organism>
<dbReference type="InterPro" id="IPR035940">
    <property type="entry name" value="CAP_sf"/>
</dbReference>
<dbReference type="CDD" id="cd05380">
    <property type="entry name" value="CAP_euk"/>
    <property type="match status" value="1"/>
</dbReference>
<dbReference type="EMBL" id="PDUG01000004">
    <property type="protein sequence ID" value="PIC36417.1"/>
    <property type="molecule type" value="Genomic_DNA"/>
</dbReference>
<dbReference type="SMART" id="SM00198">
    <property type="entry name" value="SCP"/>
    <property type="match status" value="1"/>
</dbReference>
<evidence type="ECO:0000313" key="2">
    <source>
        <dbReference type="EMBL" id="PIC36417.1"/>
    </source>
</evidence>
<dbReference type="Pfam" id="PF00188">
    <property type="entry name" value="CAP"/>
    <property type="match status" value="1"/>
</dbReference>
<dbReference type="InterPro" id="IPR002413">
    <property type="entry name" value="V5_allergen-like"/>
</dbReference>
<dbReference type="STRING" id="1611254.A0A2G5UA80"/>
<dbReference type="InterPro" id="IPR001283">
    <property type="entry name" value="CRISP-related"/>
</dbReference>
<gene>
    <name evidence="2" type="primary">Cnig_chr_IV.g15417</name>
    <name evidence="2" type="ORF">B9Z55_015417</name>
</gene>
<dbReference type="Gene3D" id="3.40.33.10">
    <property type="entry name" value="CAP"/>
    <property type="match status" value="1"/>
</dbReference>
<proteinExistence type="predicted"/>
<evidence type="ECO:0000259" key="1">
    <source>
        <dbReference type="SMART" id="SM00198"/>
    </source>
</evidence>
<protein>
    <recommendedName>
        <fullName evidence="1">SCP domain-containing protein</fullName>
    </recommendedName>
</protein>
<keyword evidence="3" id="KW-1185">Reference proteome</keyword>